<dbReference type="AlphaFoldDB" id="A0A9X0CEA6"/>
<dbReference type="GO" id="GO:0038023">
    <property type="term" value="F:signaling receptor activity"/>
    <property type="evidence" value="ECO:0007669"/>
    <property type="project" value="TreeGrafter"/>
</dbReference>
<dbReference type="Gene3D" id="2.60.120.260">
    <property type="entry name" value="Galactose-binding domain-like"/>
    <property type="match status" value="1"/>
</dbReference>
<keyword evidence="6" id="KW-1015">Disulfide bond</keyword>
<feature type="domain" description="F5/8 type C" evidence="8">
    <location>
        <begin position="32"/>
        <end position="134"/>
    </location>
</feature>
<dbReference type="PROSITE" id="PS50022">
    <property type="entry name" value="FA58C_3"/>
    <property type="match status" value="1"/>
</dbReference>
<evidence type="ECO:0000256" key="5">
    <source>
        <dbReference type="ARBA" id="ARBA00023136"/>
    </source>
</evidence>
<dbReference type="InterPro" id="IPR000421">
    <property type="entry name" value="FA58C"/>
</dbReference>
<keyword evidence="7" id="KW-0732">Signal</keyword>
<dbReference type="InterPro" id="IPR050633">
    <property type="entry name" value="Neuropilin_MCO_CoagFactor"/>
</dbReference>
<evidence type="ECO:0000313" key="9">
    <source>
        <dbReference type="EMBL" id="KAJ7330714.1"/>
    </source>
</evidence>
<keyword evidence="3" id="KW-0964">Secreted</keyword>
<dbReference type="InterPro" id="IPR008979">
    <property type="entry name" value="Galactose-bd-like_sf"/>
</dbReference>
<evidence type="ECO:0000256" key="2">
    <source>
        <dbReference type="ARBA" id="ARBA00004613"/>
    </source>
</evidence>
<feature type="chain" id="PRO_5040776872" description="F5/8 type C domain-containing protein" evidence="7">
    <location>
        <begin position="19"/>
        <end position="197"/>
    </location>
</feature>
<evidence type="ECO:0000256" key="7">
    <source>
        <dbReference type="SAM" id="SignalP"/>
    </source>
</evidence>
<evidence type="ECO:0000313" key="10">
    <source>
        <dbReference type="Proteomes" id="UP001163046"/>
    </source>
</evidence>
<comment type="subcellular location">
    <subcellularLocation>
        <location evidence="1">Endomembrane system</location>
        <topology evidence="1">Peripheral membrane protein</topology>
    </subcellularLocation>
    <subcellularLocation>
        <location evidence="2">Secreted</location>
    </subcellularLocation>
</comment>
<keyword evidence="4" id="KW-0130">Cell adhesion</keyword>
<organism evidence="9 10">
    <name type="scientific">Desmophyllum pertusum</name>
    <dbReference type="NCBI Taxonomy" id="174260"/>
    <lineage>
        <taxon>Eukaryota</taxon>
        <taxon>Metazoa</taxon>
        <taxon>Cnidaria</taxon>
        <taxon>Anthozoa</taxon>
        <taxon>Hexacorallia</taxon>
        <taxon>Scleractinia</taxon>
        <taxon>Caryophylliina</taxon>
        <taxon>Caryophylliidae</taxon>
        <taxon>Desmophyllum</taxon>
    </lineage>
</organism>
<accession>A0A9X0CEA6</accession>
<name>A0A9X0CEA6_9CNID</name>
<reference evidence="9" key="1">
    <citation type="submission" date="2023-01" db="EMBL/GenBank/DDBJ databases">
        <title>Genome assembly of the deep-sea coral Lophelia pertusa.</title>
        <authorList>
            <person name="Herrera S."/>
            <person name="Cordes E."/>
        </authorList>
    </citation>
    <scope>NUCLEOTIDE SEQUENCE</scope>
    <source>
        <strain evidence="9">USNM1676648</strain>
        <tissue evidence="9">Polyp</tissue>
    </source>
</reference>
<dbReference type="GO" id="GO:0007155">
    <property type="term" value="P:cell adhesion"/>
    <property type="evidence" value="ECO:0007669"/>
    <property type="project" value="UniProtKB-KW"/>
</dbReference>
<dbReference type="GO" id="GO:0012505">
    <property type="term" value="C:endomembrane system"/>
    <property type="evidence" value="ECO:0007669"/>
    <property type="project" value="UniProtKB-SubCell"/>
</dbReference>
<comment type="caution">
    <text evidence="9">The sequence shown here is derived from an EMBL/GenBank/DDBJ whole genome shotgun (WGS) entry which is preliminary data.</text>
</comment>
<gene>
    <name evidence="9" type="ORF">OS493_021642</name>
</gene>
<evidence type="ECO:0000256" key="1">
    <source>
        <dbReference type="ARBA" id="ARBA00004184"/>
    </source>
</evidence>
<sequence>MAALKILSLFLLYLGCHSSENKTATSDITGECLHPLGISDGRIQDNHLIATSAFNNDFRFGPHRARLNMSSWPPGYRSAPEDAAMGWMKVEIGHTVVITAIATQGYGEEMTPEWVSAYIVLYSQGNDYLYFTEINGQIQVSDNTAFIDDKLSQTLHCSVFKEDYPIYGTCSFSAILQPRMAVKSLEIINWITWKNSR</sequence>
<evidence type="ECO:0000259" key="8">
    <source>
        <dbReference type="PROSITE" id="PS50022"/>
    </source>
</evidence>
<dbReference type="Proteomes" id="UP001163046">
    <property type="component" value="Unassembled WGS sequence"/>
</dbReference>
<evidence type="ECO:0000256" key="4">
    <source>
        <dbReference type="ARBA" id="ARBA00022889"/>
    </source>
</evidence>
<evidence type="ECO:0000256" key="6">
    <source>
        <dbReference type="ARBA" id="ARBA00023157"/>
    </source>
</evidence>
<protein>
    <recommendedName>
        <fullName evidence="8">F5/8 type C domain-containing protein</fullName>
    </recommendedName>
</protein>
<dbReference type="PANTHER" id="PTHR46806">
    <property type="entry name" value="F5/8 TYPE C DOMAIN-CONTAINING PROTEIN"/>
    <property type="match status" value="1"/>
</dbReference>
<dbReference type="EMBL" id="MU827791">
    <property type="protein sequence ID" value="KAJ7330714.1"/>
    <property type="molecule type" value="Genomic_DNA"/>
</dbReference>
<proteinExistence type="predicted"/>
<dbReference type="OrthoDB" id="5988742at2759"/>
<feature type="signal peptide" evidence="7">
    <location>
        <begin position="1"/>
        <end position="18"/>
    </location>
</feature>
<evidence type="ECO:0000256" key="3">
    <source>
        <dbReference type="ARBA" id="ARBA00022525"/>
    </source>
</evidence>
<dbReference type="GO" id="GO:0005886">
    <property type="term" value="C:plasma membrane"/>
    <property type="evidence" value="ECO:0007669"/>
    <property type="project" value="TreeGrafter"/>
</dbReference>
<dbReference type="PANTHER" id="PTHR46806:SF5">
    <property type="entry name" value="F5_8 TYPE C DOMAIN-CONTAINING PROTEIN"/>
    <property type="match status" value="1"/>
</dbReference>
<dbReference type="SUPFAM" id="SSF49785">
    <property type="entry name" value="Galactose-binding domain-like"/>
    <property type="match status" value="1"/>
</dbReference>
<dbReference type="GO" id="GO:0005576">
    <property type="term" value="C:extracellular region"/>
    <property type="evidence" value="ECO:0007669"/>
    <property type="project" value="UniProtKB-SubCell"/>
</dbReference>
<keyword evidence="10" id="KW-1185">Reference proteome</keyword>
<keyword evidence="5" id="KW-0472">Membrane</keyword>